<evidence type="ECO:0000313" key="2">
    <source>
        <dbReference type="Proteomes" id="UP001157502"/>
    </source>
</evidence>
<evidence type="ECO:0000313" key="1">
    <source>
        <dbReference type="EMBL" id="KAJ8013597.1"/>
    </source>
</evidence>
<protein>
    <submittedName>
        <fullName evidence="1">Uncharacterized protein</fullName>
    </submittedName>
</protein>
<dbReference type="EMBL" id="CM055730">
    <property type="protein sequence ID" value="KAJ8013597.1"/>
    <property type="molecule type" value="Genomic_DNA"/>
</dbReference>
<sequence length="90" mass="9582">MFLRVNVIFTRSFSQDTTGASQSRSATRRKPFHSASLPHHLRGPPLISDSPRPGTKARLTLAALSLIRYRREDDVHGGAGVGGGVGGGQS</sequence>
<proteinExistence type="predicted"/>
<dbReference type="Proteomes" id="UP001157502">
    <property type="component" value="Chromosome 3"/>
</dbReference>
<keyword evidence="2" id="KW-1185">Reference proteome</keyword>
<gene>
    <name evidence="1" type="ORF">DPEC_G00031420</name>
</gene>
<name>A0ACC2HCL0_DALPE</name>
<organism evidence="1 2">
    <name type="scientific">Dallia pectoralis</name>
    <name type="common">Alaska blackfish</name>
    <dbReference type="NCBI Taxonomy" id="75939"/>
    <lineage>
        <taxon>Eukaryota</taxon>
        <taxon>Metazoa</taxon>
        <taxon>Chordata</taxon>
        <taxon>Craniata</taxon>
        <taxon>Vertebrata</taxon>
        <taxon>Euteleostomi</taxon>
        <taxon>Actinopterygii</taxon>
        <taxon>Neopterygii</taxon>
        <taxon>Teleostei</taxon>
        <taxon>Protacanthopterygii</taxon>
        <taxon>Esociformes</taxon>
        <taxon>Umbridae</taxon>
        <taxon>Dallia</taxon>
    </lineage>
</organism>
<accession>A0ACC2HCL0</accession>
<comment type="caution">
    <text evidence="1">The sequence shown here is derived from an EMBL/GenBank/DDBJ whole genome shotgun (WGS) entry which is preliminary data.</text>
</comment>
<reference evidence="1" key="1">
    <citation type="submission" date="2021-05" db="EMBL/GenBank/DDBJ databases">
        <authorList>
            <person name="Pan Q."/>
            <person name="Jouanno E."/>
            <person name="Zahm M."/>
            <person name="Klopp C."/>
            <person name="Cabau C."/>
            <person name="Louis A."/>
            <person name="Berthelot C."/>
            <person name="Parey E."/>
            <person name="Roest Crollius H."/>
            <person name="Montfort J."/>
            <person name="Robinson-Rechavi M."/>
            <person name="Bouchez O."/>
            <person name="Lampietro C."/>
            <person name="Lopez Roques C."/>
            <person name="Donnadieu C."/>
            <person name="Postlethwait J."/>
            <person name="Bobe J."/>
            <person name="Dillon D."/>
            <person name="Chandos A."/>
            <person name="von Hippel F."/>
            <person name="Guiguen Y."/>
        </authorList>
    </citation>
    <scope>NUCLEOTIDE SEQUENCE</scope>
    <source>
        <strain evidence="1">YG-Jan2019</strain>
    </source>
</reference>